<dbReference type="RefSeq" id="WP_074837938.1">
    <property type="nucleotide sequence ID" value="NZ_FNYY01000016.1"/>
</dbReference>
<dbReference type="GeneID" id="80819937"/>
<reference evidence="2 3" key="1">
    <citation type="submission" date="2016-10" db="EMBL/GenBank/DDBJ databases">
        <authorList>
            <person name="Varghese N."/>
            <person name="Submissions S."/>
        </authorList>
    </citation>
    <scope>NUCLEOTIDE SEQUENCE [LARGE SCALE GENOMIC DNA]</scope>
    <source>
        <strain evidence="2 3">FF3</strain>
    </source>
</reference>
<dbReference type="EMBL" id="FNYY01000016">
    <property type="protein sequence ID" value="SEJ97589.1"/>
    <property type="molecule type" value="Genomic_DNA"/>
</dbReference>
<sequence length="436" mass="45636">MTRVGVSVVDITPPPGGAMSGFAARQAPAEGAHDALTVRALVVEDTALVAVDVIGIDAALSARVRARSPLPAQNITLAATHTHGGPVSMPGRLAGRADAEFLRRLETGILRAIEEAAQARQPARLYGGCGAEPGFASNRRHAGGPVDRGVPVLRFDRMDGTVLAYFVSYACHPVVLGADNLHWTADYPHFLRARLEAASPGAIAIFATGCAGDVNTGHSAAASLSRARQSDRTYDRARIIGEGVAQAALAADLAPLTGASGAGEGFDSLRFAPREVGDRADLARRWRAASQAPGDIHAIWAEWAEQRMGRKIDPMPARCTALHWAGARILGLPGEIFARTALDLRQSLGGTGPLHIIAYADDNPGYIPPREEFDAGGYEVEEAHRFYGMGASIAPGVAEALSQAAQRAAETAAIATAEGCSIKTSNNKESSHDIQG</sequence>
<gene>
    <name evidence="2" type="ORF">SAMN04487940_1169</name>
</gene>
<dbReference type="AlphaFoldDB" id="A0A975WD39"/>
<evidence type="ECO:0000259" key="1">
    <source>
        <dbReference type="Pfam" id="PF04734"/>
    </source>
</evidence>
<comment type="caution">
    <text evidence="2">The sequence shown here is derived from an EMBL/GenBank/DDBJ whole genome shotgun (WGS) entry which is preliminary data.</text>
</comment>
<organism evidence="2 3">
    <name type="scientific">Marinovum algicola</name>
    <dbReference type="NCBI Taxonomy" id="42444"/>
    <lineage>
        <taxon>Bacteria</taxon>
        <taxon>Pseudomonadati</taxon>
        <taxon>Pseudomonadota</taxon>
        <taxon>Alphaproteobacteria</taxon>
        <taxon>Rhodobacterales</taxon>
        <taxon>Roseobacteraceae</taxon>
        <taxon>Marinovum</taxon>
    </lineage>
</organism>
<keyword evidence="3" id="KW-1185">Reference proteome</keyword>
<evidence type="ECO:0000313" key="3">
    <source>
        <dbReference type="Proteomes" id="UP000182932"/>
    </source>
</evidence>
<dbReference type="Pfam" id="PF04734">
    <property type="entry name" value="Ceramidase_alk"/>
    <property type="match status" value="1"/>
</dbReference>
<dbReference type="Proteomes" id="UP000182932">
    <property type="component" value="Unassembled WGS sequence"/>
</dbReference>
<name>A0A975WD39_9RHOB</name>
<dbReference type="InterPro" id="IPR031329">
    <property type="entry name" value="NEUT/ALK_ceramidase_N"/>
</dbReference>
<protein>
    <submittedName>
        <fullName evidence="2">Neutral/alkaline non-lysosomal ceramidase, N-terminal</fullName>
    </submittedName>
</protein>
<feature type="domain" description="Neutral/alkaline non-lysosomal ceramidase N-terminal" evidence="1">
    <location>
        <begin position="3"/>
        <end position="186"/>
    </location>
</feature>
<proteinExistence type="predicted"/>
<accession>A0A975WD39</accession>
<evidence type="ECO:0000313" key="2">
    <source>
        <dbReference type="EMBL" id="SEJ97589.1"/>
    </source>
</evidence>